<evidence type="ECO:0000313" key="3">
    <source>
        <dbReference type="Proteomes" id="UP000294947"/>
    </source>
</evidence>
<evidence type="ECO:0000313" key="2">
    <source>
        <dbReference type="EMBL" id="TDD42951.1"/>
    </source>
</evidence>
<proteinExistence type="predicted"/>
<dbReference type="Proteomes" id="UP000294947">
    <property type="component" value="Unassembled WGS sequence"/>
</dbReference>
<keyword evidence="3" id="KW-1185">Reference proteome</keyword>
<dbReference type="InterPro" id="IPR036866">
    <property type="entry name" value="RibonucZ/Hydroxyglut_hydro"/>
</dbReference>
<evidence type="ECO:0000259" key="1">
    <source>
        <dbReference type="Pfam" id="PF12706"/>
    </source>
</evidence>
<dbReference type="OrthoDB" id="3474494at2"/>
<reference evidence="2 3" key="1">
    <citation type="submission" date="2019-03" db="EMBL/GenBank/DDBJ databases">
        <title>Draft genome sequences of novel Actinobacteria.</title>
        <authorList>
            <person name="Sahin N."/>
            <person name="Ay H."/>
            <person name="Saygin H."/>
        </authorList>
    </citation>
    <scope>NUCLEOTIDE SEQUENCE [LARGE SCALE GENOMIC DNA]</scope>
    <source>
        <strain evidence="2 3">7K502</strain>
    </source>
</reference>
<accession>A0A4R4YE02</accession>
<dbReference type="InterPro" id="IPR001279">
    <property type="entry name" value="Metallo-B-lactamas"/>
</dbReference>
<dbReference type="SUPFAM" id="SSF56281">
    <property type="entry name" value="Metallo-hydrolase/oxidoreductase"/>
    <property type="match status" value="1"/>
</dbReference>
<sequence length="188" mass="20407">MNSPRYRPAGLAVRWAGHRVVIDGGGTAREGDRVDAWLVCDEHAELMPSIRRRSAALGVPAGAVEYRSGGVRLLPLPVEHTSHPTFGYLIDDHGHRAVWAPEFWVFPGWAADAELMFADAAGWDRPLRFAGGVGGHAAALDTAERAARVGVARLVFAHIGRPSIRAIDRGQSPPFGEWGAEGQTYRLR</sequence>
<dbReference type="Gene3D" id="3.60.15.10">
    <property type="entry name" value="Ribonuclease Z/Hydroxyacylglutathione hydrolase-like"/>
    <property type="match status" value="1"/>
</dbReference>
<dbReference type="EMBL" id="SMKW01000043">
    <property type="protein sequence ID" value="TDD42951.1"/>
    <property type="molecule type" value="Genomic_DNA"/>
</dbReference>
<protein>
    <recommendedName>
        <fullName evidence="1">Metallo-beta-lactamase domain-containing protein</fullName>
    </recommendedName>
</protein>
<comment type="caution">
    <text evidence="2">The sequence shown here is derived from an EMBL/GenBank/DDBJ whole genome shotgun (WGS) entry which is preliminary data.</text>
</comment>
<gene>
    <name evidence="2" type="ORF">E1288_27950</name>
</gene>
<feature type="domain" description="Metallo-beta-lactamase" evidence="1">
    <location>
        <begin position="61"/>
        <end position="159"/>
    </location>
</feature>
<dbReference type="AlphaFoldDB" id="A0A4R4YE02"/>
<dbReference type="Pfam" id="PF12706">
    <property type="entry name" value="Lactamase_B_2"/>
    <property type="match status" value="1"/>
</dbReference>
<name>A0A4R4YE02_9PSEU</name>
<organism evidence="2 3">
    <name type="scientific">Saccharopolyspora elongata</name>
    <dbReference type="NCBI Taxonomy" id="2530387"/>
    <lineage>
        <taxon>Bacteria</taxon>
        <taxon>Bacillati</taxon>
        <taxon>Actinomycetota</taxon>
        <taxon>Actinomycetes</taxon>
        <taxon>Pseudonocardiales</taxon>
        <taxon>Pseudonocardiaceae</taxon>
        <taxon>Saccharopolyspora</taxon>
    </lineage>
</organism>